<evidence type="ECO:0000256" key="3">
    <source>
        <dbReference type="ARBA" id="ARBA00022448"/>
    </source>
</evidence>
<dbReference type="SUPFAM" id="SSF82714">
    <property type="entry name" value="Multidrug efflux transporter AcrB TolC docking domain, DN and DC subdomains"/>
    <property type="match status" value="2"/>
</dbReference>
<keyword evidence="4" id="KW-1003">Cell membrane</keyword>
<accession>A0ABV7UN66</accession>
<proteinExistence type="inferred from homology"/>
<dbReference type="EMBL" id="JBHRYC010000109">
    <property type="protein sequence ID" value="MFC3639890.1"/>
    <property type="molecule type" value="Genomic_DNA"/>
</dbReference>
<feature type="transmembrane region" description="Helical" evidence="8">
    <location>
        <begin position="975"/>
        <end position="992"/>
    </location>
</feature>
<dbReference type="Gene3D" id="3.30.70.1320">
    <property type="entry name" value="Multidrug efflux transporter AcrB pore domain like"/>
    <property type="match status" value="1"/>
</dbReference>
<keyword evidence="7 8" id="KW-0472">Membrane</keyword>
<gene>
    <name evidence="9" type="ORF">ACFONL_21350</name>
</gene>
<dbReference type="Gene3D" id="3.30.70.1430">
    <property type="entry name" value="Multidrug efflux transporter AcrB pore domain"/>
    <property type="match status" value="2"/>
</dbReference>
<evidence type="ECO:0000256" key="4">
    <source>
        <dbReference type="ARBA" id="ARBA00022475"/>
    </source>
</evidence>
<comment type="caution">
    <text evidence="9">The sequence shown here is derived from an EMBL/GenBank/DDBJ whole genome shotgun (WGS) entry which is preliminary data.</text>
</comment>
<feature type="transmembrane region" description="Helical" evidence="8">
    <location>
        <begin position="383"/>
        <end position="406"/>
    </location>
</feature>
<evidence type="ECO:0000256" key="2">
    <source>
        <dbReference type="ARBA" id="ARBA00010942"/>
    </source>
</evidence>
<feature type="transmembrane region" description="Helical" evidence="8">
    <location>
        <begin position="12"/>
        <end position="31"/>
    </location>
</feature>
<dbReference type="SUPFAM" id="SSF82866">
    <property type="entry name" value="Multidrug efflux transporter AcrB transmembrane domain"/>
    <property type="match status" value="2"/>
</dbReference>
<dbReference type="InterPro" id="IPR027463">
    <property type="entry name" value="AcrB_DN_DC_subdom"/>
</dbReference>
<feature type="transmembrane region" description="Helical" evidence="8">
    <location>
        <begin position="864"/>
        <end position="881"/>
    </location>
</feature>
<keyword evidence="6 8" id="KW-1133">Transmembrane helix</keyword>
<dbReference type="Proteomes" id="UP001595704">
    <property type="component" value="Unassembled WGS sequence"/>
</dbReference>
<reference evidence="10" key="1">
    <citation type="journal article" date="2019" name="Int. J. Syst. Evol. Microbiol.">
        <title>The Global Catalogue of Microorganisms (GCM) 10K type strain sequencing project: providing services to taxonomists for standard genome sequencing and annotation.</title>
        <authorList>
            <consortium name="The Broad Institute Genomics Platform"/>
            <consortium name="The Broad Institute Genome Sequencing Center for Infectious Disease"/>
            <person name="Wu L."/>
            <person name="Ma J."/>
        </authorList>
    </citation>
    <scope>NUCLEOTIDE SEQUENCE [LARGE SCALE GENOMIC DNA]</scope>
    <source>
        <strain evidence="10">KCTC 42282</strain>
    </source>
</reference>
<feature type="transmembrane region" description="Helical" evidence="8">
    <location>
        <begin position="427"/>
        <end position="453"/>
    </location>
</feature>
<keyword evidence="3" id="KW-0813">Transport</keyword>
<feature type="transmembrane region" description="Helical" evidence="8">
    <location>
        <begin position="81"/>
        <end position="99"/>
    </location>
</feature>
<feature type="transmembrane region" description="Helical" evidence="8">
    <location>
        <begin position="473"/>
        <end position="494"/>
    </location>
</feature>
<dbReference type="Gene3D" id="3.30.2090.10">
    <property type="entry name" value="Multidrug efflux transporter AcrB TolC docking domain, DN and DC subdomains"/>
    <property type="match status" value="2"/>
</dbReference>
<dbReference type="InterPro" id="IPR004763">
    <property type="entry name" value="CusA-like"/>
</dbReference>
<evidence type="ECO:0000256" key="1">
    <source>
        <dbReference type="ARBA" id="ARBA00004651"/>
    </source>
</evidence>
<dbReference type="InterPro" id="IPR001036">
    <property type="entry name" value="Acrflvin-R"/>
</dbReference>
<dbReference type="PANTHER" id="PTHR32063:SF19">
    <property type="entry name" value="CATION EFFLUX SYSTEM PROTEIN CUSA"/>
    <property type="match status" value="1"/>
</dbReference>
<feature type="transmembrane region" description="Helical" evidence="8">
    <location>
        <begin position="1004"/>
        <end position="1030"/>
    </location>
</feature>
<dbReference type="Pfam" id="PF00873">
    <property type="entry name" value="ACR_tran"/>
    <property type="match status" value="1"/>
</dbReference>
<keyword evidence="10" id="KW-1185">Reference proteome</keyword>
<name>A0ABV7UN66_9HYPH</name>
<feature type="transmembrane region" description="Helical" evidence="8">
    <location>
        <begin position="914"/>
        <end position="938"/>
    </location>
</feature>
<dbReference type="Gene3D" id="1.20.1640.10">
    <property type="entry name" value="Multidrug efflux transporter AcrB transmembrane domain"/>
    <property type="match status" value="2"/>
</dbReference>
<dbReference type="NCBIfam" id="TIGR00914">
    <property type="entry name" value="2A0601"/>
    <property type="match status" value="1"/>
</dbReference>
<keyword evidence="5 8" id="KW-0812">Transmembrane</keyword>
<organism evidence="9 10">
    <name type="scientific">Camelimonas fluminis</name>
    <dbReference type="NCBI Taxonomy" id="1576911"/>
    <lineage>
        <taxon>Bacteria</taxon>
        <taxon>Pseudomonadati</taxon>
        <taxon>Pseudomonadota</taxon>
        <taxon>Alphaproteobacteria</taxon>
        <taxon>Hyphomicrobiales</taxon>
        <taxon>Chelatococcaceae</taxon>
        <taxon>Camelimonas</taxon>
    </lineage>
</organism>
<feature type="transmembrane region" description="Helical" evidence="8">
    <location>
        <begin position="526"/>
        <end position="543"/>
    </location>
</feature>
<protein>
    <submittedName>
        <fullName evidence="9">Efflux RND transporter permease subunit</fullName>
    </submittedName>
</protein>
<dbReference type="PANTHER" id="PTHR32063">
    <property type="match status" value="1"/>
</dbReference>
<comment type="similarity">
    <text evidence="2">Belongs to the resistance-nodulation-cell division (RND) (TC 2.A.6) family.</text>
</comment>
<evidence type="ECO:0000313" key="9">
    <source>
        <dbReference type="EMBL" id="MFC3639890.1"/>
    </source>
</evidence>
<comment type="subcellular location">
    <subcellularLocation>
        <location evidence="1">Cell membrane</location>
        <topology evidence="1">Multi-pass membrane protein</topology>
    </subcellularLocation>
</comment>
<dbReference type="RefSeq" id="WP_191321136.1">
    <property type="nucleotide sequence ID" value="NZ_BNCG01000045.1"/>
</dbReference>
<evidence type="ECO:0000256" key="5">
    <source>
        <dbReference type="ARBA" id="ARBA00022692"/>
    </source>
</evidence>
<evidence type="ECO:0000313" key="10">
    <source>
        <dbReference type="Proteomes" id="UP001595704"/>
    </source>
</evidence>
<dbReference type="PRINTS" id="PR00702">
    <property type="entry name" value="ACRIFLAVINRP"/>
</dbReference>
<dbReference type="Gene3D" id="3.30.70.1440">
    <property type="entry name" value="Multidrug efflux transporter AcrB pore domain"/>
    <property type="match status" value="1"/>
</dbReference>
<evidence type="ECO:0000256" key="7">
    <source>
        <dbReference type="ARBA" id="ARBA00023136"/>
    </source>
</evidence>
<evidence type="ECO:0000256" key="8">
    <source>
        <dbReference type="SAM" id="Phobius"/>
    </source>
</evidence>
<evidence type="ECO:0000256" key="6">
    <source>
        <dbReference type="ARBA" id="ARBA00022989"/>
    </source>
</evidence>
<feature type="transmembrane region" description="Helical" evidence="8">
    <location>
        <begin position="344"/>
        <end position="377"/>
    </location>
</feature>
<dbReference type="SUPFAM" id="SSF82693">
    <property type="entry name" value="Multidrug efflux transporter AcrB pore domain, PN1, PN2, PC1 and PC2 subdomains"/>
    <property type="match status" value="2"/>
</dbReference>
<feature type="transmembrane region" description="Helical" evidence="8">
    <location>
        <begin position="888"/>
        <end position="908"/>
    </location>
</feature>
<sequence>MIARLIAWSTRNLVLVFLVTAFAVAVGVYAVRTLPLDAIPDLSDVQVIVYTEYPGQAPQVIEDQVTYPLTTSMLTVPKARVVRGFSFFGVSFVYVIFADGTDPYWARSRVLEYLNTAARRLPPGVTPTLGPDATGVGWVYQYAVMAKDMTLAELRSLQDWKIRFAASRAEGVAEVASVGGFVKQYAIVVDPVRLRAQGISLSALREAVRSSNLDVGGRTIELSEFEFMVRGRGYLKSIADIENIALKSDRGVPLRLSDVARVELGPDERRGITELNGEGEVASGIVLQRFGANALAVIEGAKTRLAEIASSLPSGAEIVPVYDRSGLIERAIETLKGTLIEESVIVALVCIVFLLHLRSALVAIIMLPVGILMAFAAMKALGLGANIMSLGGIAIAVGAMIDAAIVMIENAHKHLERAPPGKRRVEILVEAASEVGPALFFSLLVITVSFLPIFTLEAEEGRLFGPLAYTKTFAMAAAAFLSVTLVPALMVVFVRGRIIPEAKNPISRTLIAIYRPLIRGVLKTKALTIILAVALLGLSVWPARQLGSEFMPTLDEGTLMYMPTALPGLSITKAAELLQTQNRIIRSFPEVSTVYGKAGRAQTATDPAPTEMFETIINLKPKAEWRDGVTLNSLKAEMDKALQFPGVSNAWTQPIRARIDMLATGIRTPIGIKVYGADLAKMEAISRQIETVLKSVPGTSSAYAERVIGGYFLDIVPDRAALGRYGLSVGDVQNAIVMAMGGETVTTTVEGRERYGVTMRYPRDLRSDPQAIAREVQVATPSGASIPLGEVASIERKRGATSIRTENGELAVYIFVDTVGRDLGSYVRDAKNAIGPSVKLPTGYRIAWSGQFEYLERAEARLKIVIPVTLAIIFLLLFLNFRRVTETLIVMLSLPFSLVGGIWLLWWLGFNMSVAVAVGFIALAGVAAETGVIMLVYLDHALDEVRARRAQEGLAFTRADLHEAIMLGAVERVRPKIMTVVAIMAGLLPILWNTGTGSEVMQRIAVPMIGGMISSTVLTLLVIPAIYGLIKGWGLPLTGKIDSAPAEPGAEHRQAAVVR</sequence>